<name>A0A133UZJ8_9EURY</name>
<feature type="transmembrane region" description="Helical" evidence="1">
    <location>
        <begin position="12"/>
        <end position="38"/>
    </location>
</feature>
<keyword evidence="1" id="KW-0472">Membrane</keyword>
<dbReference type="EMBL" id="LHXV01000078">
    <property type="protein sequence ID" value="KXA99611.1"/>
    <property type="molecule type" value="Genomic_DNA"/>
</dbReference>
<dbReference type="Proteomes" id="UP000070344">
    <property type="component" value="Unassembled WGS sequence"/>
</dbReference>
<evidence type="ECO:0000313" key="3">
    <source>
        <dbReference type="Proteomes" id="UP000070344"/>
    </source>
</evidence>
<comment type="caution">
    <text evidence="2">The sequence shown here is derived from an EMBL/GenBank/DDBJ whole genome shotgun (WGS) entry which is preliminary data.</text>
</comment>
<evidence type="ECO:0000313" key="2">
    <source>
        <dbReference type="EMBL" id="KXA99611.1"/>
    </source>
</evidence>
<reference evidence="2 3" key="1">
    <citation type="journal article" date="2016" name="Sci. Rep.">
        <title>Metabolic traits of an uncultured archaeal lineage -MSBL1- from brine pools of the Red Sea.</title>
        <authorList>
            <person name="Mwirichia R."/>
            <person name="Alam I."/>
            <person name="Rashid M."/>
            <person name="Vinu M."/>
            <person name="Ba-Alawi W."/>
            <person name="Anthony Kamau A."/>
            <person name="Kamanda Ngugi D."/>
            <person name="Goker M."/>
            <person name="Klenk H.P."/>
            <person name="Bajic V."/>
            <person name="Stingl U."/>
        </authorList>
    </citation>
    <scope>NUCLEOTIDE SEQUENCE [LARGE SCALE GENOMIC DNA]</scope>
    <source>
        <strain evidence="2">SCGC-AAA259O05</strain>
    </source>
</reference>
<sequence>MRKKEAWKKAVAIAGIVVAVWLATPVPEVTIVVGVLGGKTLSTWIPWWLSWPGAATGAIVGWYFDVPKKAYRLLKGKS</sequence>
<protein>
    <submittedName>
        <fullName evidence="2">Uncharacterized protein</fullName>
    </submittedName>
</protein>
<feature type="transmembrane region" description="Helical" evidence="1">
    <location>
        <begin position="44"/>
        <end position="64"/>
    </location>
</feature>
<keyword evidence="1" id="KW-1133">Transmembrane helix</keyword>
<evidence type="ECO:0000256" key="1">
    <source>
        <dbReference type="SAM" id="Phobius"/>
    </source>
</evidence>
<keyword evidence="1" id="KW-0812">Transmembrane</keyword>
<dbReference type="AlphaFoldDB" id="A0A133UZJ8"/>
<gene>
    <name evidence="2" type="ORF">AKJ41_05165</name>
</gene>
<keyword evidence="3" id="KW-1185">Reference proteome</keyword>
<proteinExistence type="predicted"/>
<organism evidence="2 3">
    <name type="scientific">candidate division MSBL1 archaeon SCGC-AAA259O05</name>
    <dbReference type="NCBI Taxonomy" id="1698271"/>
    <lineage>
        <taxon>Archaea</taxon>
        <taxon>Methanobacteriati</taxon>
        <taxon>Methanobacteriota</taxon>
        <taxon>candidate division MSBL1</taxon>
    </lineage>
</organism>
<accession>A0A133UZJ8</accession>